<reference evidence="1 2" key="1">
    <citation type="journal article" date="2020" name="Mol. Biol. Evol.">
        <title>Distinct Expression and Methylation Patterns for Genes with Different Fates following a Single Whole-Genome Duplication in Flowering Plants.</title>
        <authorList>
            <person name="Shi T."/>
            <person name="Rahmani R.S."/>
            <person name="Gugger P.F."/>
            <person name="Wang M."/>
            <person name="Li H."/>
            <person name="Zhang Y."/>
            <person name="Li Z."/>
            <person name="Wang Q."/>
            <person name="Van de Peer Y."/>
            <person name="Marchal K."/>
            <person name="Chen J."/>
        </authorList>
    </citation>
    <scope>NUCLEOTIDE SEQUENCE [LARGE SCALE GENOMIC DNA]</scope>
    <source>
        <tissue evidence="1">Leaf</tissue>
    </source>
</reference>
<protein>
    <submittedName>
        <fullName evidence="1">Uncharacterized protein</fullName>
    </submittedName>
</protein>
<keyword evidence="2" id="KW-1185">Reference proteome</keyword>
<evidence type="ECO:0000313" key="1">
    <source>
        <dbReference type="EMBL" id="DAD32274.1"/>
    </source>
</evidence>
<proteinExistence type="predicted"/>
<gene>
    <name evidence="1" type="ORF">HUJ06_011125</name>
</gene>
<comment type="caution">
    <text evidence="1">The sequence shown here is derived from an EMBL/GenBank/DDBJ whole genome shotgun (WGS) entry which is preliminary data.</text>
</comment>
<accession>A0A822YDP3</accession>
<organism evidence="1 2">
    <name type="scientific">Nelumbo nucifera</name>
    <name type="common">Sacred lotus</name>
    <dbReference type="NCBI Taxonomy" id="4432"/>
    <lineage>
        <taxon>Eukaryota</taxon>
        <taxon>Viridiplantae</taxon>
        <taxon>Streptophyta</taxon>
        <taxon>Embryophyta</taxon>
        <taxon>Tracheophyta</taxon>
        <taxon>Spermatophyta</taxon>
        <taxon>Magnoliopsida</taxon>
        <taxon>Proteales</taxon>
        <taxon>Nelumbonaceae</taxon>
        <taxon>Nelumbo</taxon>
    </lineage>
</organism>
<name>A0A822YDP3_NELNU</name>
<dbReference type="AlphaFoldDB" id="A0A822YDP3"/>
<dbReference type="EMBL" id="DUZY01000003">
    <property type="protein sequence ID" value="DAD32274.1"/>
    <property type="molecule type" value="Genomic_DNA"/>
</dbReference>
<dbReference type="Proteomes" id="UP000607653">
    <property type="component" value="Unassembled WGS sequence"/>
</dbReference>
<sequence>MQGVDVLGPFGEGSRIETAIPFDLAVEDKRVEEHDVSDEEEPLLQTMKCRICQEDHIKNLGTPCARGGSLKVSFL</sequence>
<evidence type="ECO:0000313" key="2">
    <source>
        <dbReference type="Proteomes" id="UP000607653"/>
    </source>
</evidence>